<evidence type="ECO:0000313" key="4">
    <source>
        <dbReference type="Proteomes" id="UP000649617"/>
    </source>
</evidence>
<dbReference type="EMBL" id="CAJNIZ010002911">
    <property type="protein sequence ID" value="CAE7216275.1"/>
    <property type="molecule type" value="Genomic_DNA"/>
</dbReference>
<keyword evidence="4" id="KW-1185">Reference proteome</keyword>
<proteinExistence type="predicted"/>
<evidence type="ECO:0000256" key="1">
    <source>
        <dbReference type="SAM" id="Coils"/>
    </source>
</evidence>
<organism evidence="3 4">
    <name type="scientific">Symbiodinium pilosum</name>
    <name type="common">Dinoflagellate</name>
    <dbReference type="NCBI Taxonomy" id="2952"/>
    <lineage>
        <taxon>Eukaryota</taxon>
        <taxon>Sar</taxon>
        <taxon>Alveolata</taxon>
        <taxon>Dinophyceae</taxon>
        <taxon>Suessiales</taxon>
        <taxon>Symbiodiniaceae</taxon>
        <taxon>Symbiodinium</taxon>
    </lineage>
</organism>
<feature type="chain" id="PRO_5032495996" evidence="2">
    <location>
        <begin position="20"/>
        <end position="664"/>
    </location>
</feature>
<protein>
    <submittedName>
        <fullName evidence="3">CRY2 protein</fullName>
    </submittedName>
</protein>
<sequence>MQYRRMLSVALALLGSGMAYKSHSFSSMDADDSGNPIRKVVSMMERMGKKIEEEGKHEEDLYDKFKCYCKKTMGQLEASIQQQQYNPVTPADIESREAEISALEQEVTKLKEDRIAEEDSLKAAEVQRGKEHEHYVEEHTEDTQVVDQISKAQEALKTGSSTALLQKTPMLRAADRHLHATEKQRLVSFLSGEKMDPGYVMGILSGMADDTKEEIVTDDKSEDTAIHTFQDLEGSKKVEISTLLEQFERKLKRIGELKVDVVNLKKSMEGAGQSLADDKKMLAELKTTCEAKAAAWEERQENRRKELMALQETVKILDSDKSLDLFRKKASSLLQVDKDVKGKKDRALELVLKAKGEAHPELNFLALALSGRKVDFSKIVKKIDSMVELLKTEQKDDVSKKDYCGKEFHEAELKGKSVGSAITSLSTTVEQSKGAIAQLATEVTSLQAGLGELDKSVAAAGENRKAEHQDFQELIASNSQAVQLLDLAKNKLNQFYNPSQFVDTTTKNPFDPYAFLQASSHKMEAPPPTFVGGYQSKMSESNGVFSMIAQLKADIEQEMALAKSDEANSQKDYEKTLADAAEKRDADVALIQDKAKTKADLETDLSDDKSELSNKKKEASVIKEVVSNLHQECDWLLEHFELRAQARAEEKENLVQAKTVLSSM</sequence>
<keyword evidence="1" id="KW-0175">Coiled coil</keyword>
<accession>A0A812JT70</accession>
<evidence type="ECO:0000313" key="3">
    <source>
        <dbReference type="EMBL" id="CAE7216275.1"/>
    </source>
</evidence>
<evidence type="ECO:0000256" key="2">
    <source>
        <dbReference type="SAM" id="SignalP"/>
    </source>
</evidence>
<dbReference type="Proteomes" id="UP000649617">
    <property type="component" value="Unassembled WGS sequence"/>
</dbReference>
<feature type="coiled-coil region" evidence="1">
    <location>
        <begin position="93"/>
        <end position="127"/>
    </location>
</feature>
<dbReference type="OrthoDB" id="429916at2759"/>
<comment type="caution">
    <text evidence="3">The sequence shown here is derived from an EMBL/GenBank/DDBJ whole genome shotgun (WGS) entry which is preliminary data.</text>
</comment>
<feature type="signal peptide" evidence="2">
    <location>
        <begin position="1"/>
        <end position="19"/>
    </location>
</feature>
<keyword evidence="2" id="KW-0732">Signal</keyword>
<reference evidence="3" key="1">
    <citation type="submission" date="2021-02" db="EMBL/GenBank/DDBJ databases">
        <authorList>
            <person name="Dougan E. K."/>
            <person name="Rhodes N."/>
            <person name="Thang M."/>
            <person name="Chan C."/>
        </authorList>
    </citation>
    <scope>NUCLEOTIDE SEQUENCE</scope>
</reference>
<dbReference type="AlphaFoldDB" id="A0A812JT70"/>
<gene>
    <name evidence="3" type="primary">CRY2</name>
    <name evidence="3" type="ORF">SPIL2461_LOCUS2621</name>
</gene>
<name>A0A812JT70_SYMPI</name>